<keyword evidence="2 10" id="KW-0812">Transmembrane</keyword>
<feature type="region of interest" description="Disordered" evidence="12">
    <location>
        <begin position="74"/>
        <end position="131"/>
    </location>
</feature>
<evidence type="ECO:0000256" key="10">
    <source>
        <dbReference type="RuleBase" id="RU364128"/>
    </source>
</evidence>
<comment type="caution">
    <text evidence="13">The sequence shown here is derived from an EMBL/GenBank/DDBJ whole genome shotgun (WGS) entry which is preliminary data.</text>
</comment>
<organism evidence="13 14">
    <name type="scientific">Coemansia spiralis</name>
    <dbReference type="NCBI Taxonomy" id="417178"/>
    <lineage>
        <taxon>Eukaryota</taxon>
        <taxon>Fungi</taxon>
        <taxon>Fungi incertae sedis</taxon>
        <taxon>Zoopagomycota</taxon>
        <taxon>Kickxellomycotina</taxon>
        <taxon>Kickxellomycetes</taxon>
        <taxon>Kickxellales</taxon>
        <taxon>Kickxellaceae</taxon>
        <taxon>Coemansia</taxon>
    </lineage>
</organism>
<feature type="region of interest" description="Disordered" evidence="12">
    <location>
        <begin position="1"/>
        <end position="50"/>
    </location>
</feature>
<evidence type="ECO:0000256" key="1">
    <source>
        <dbReference type="ARBA" id="ARBA00007472"/>
    </source>
</evidence>
<evidence type="ECO:0000313" key="13">
    <source>
        <dbReference type="EMBL" id="KAJ2674994.1"/>
    </source>
</evidence>
<evidence type="ECO:0000256" key="8">
    <source>
        <dbReference type="ARBA" id="ARBA00023136"/>
    </source>
</evidence>
<keyword evidence="7 10" id="KW-0496">Mitochondrion</keyword>
<accession>A0A9W8KXE8</accession>
<gene>
    <name evidence="13" type="primary">SHE9</name>
    <name evidence="13" type="ORF">GGI25_004142</name>
</gene>
<dbReference type="GO" id="GO:0007007">
    <property type="term" value="P:inner mitochondrial membrane organization"/>
    <property type="evidence" value="ECO:0007669"/>
    <property type="project" value="TreeGrafter"/>
</dbReference>
<feature type="compositionally biased region" description="Basic and acidic residues" evidence="12">
    <location>
        <begin position="16"/>
        <end position="34"/>
    </location>
</feature>
<comment type="subunit">
    <text evidence="10">Homooligomer.</text>
</comment>
<evidence type="ECO:0000256" key="5">
    <source>
        <dbReference type="ARBA" id="ARBA00022989"/>
    </source>
</evidence>
<dbReference type="AlphaFoldDB" id="A0A9W8KXE8"/>
<dbReference type="Pfam" id="PF05546">
    <property type="entry name" value="She9_MDM33"/>
    <property type="match status" value="1"/>
</dbReference>
<dbReference type="EMBL" id="JANBTW010000052">
    <property type="protein sequence ID" value="KAJ2674994.1"/>
    <property type="molecule type" value="Genomic_DNA"/>
</dbReference>
<evidence type="ECO:0000256" key="9">
    <source>
        <dbReference type="ARBA" id="ARBA00024807"/>
    </source>
</evidence>
<keyword evidence="8 10" id="KW-0472">Membrane</keyword>
<dbReference type="Proteomes" id="UP001151518">
    <property type="component" value="Unassembled WGS sequence"/>
</dbReference>
<comment type="function">
    <text evidence="9">Required for the maintenance of the structure of the mitochondrial inner membrane. Involved in mitochondrial morphology. Causes growth arrest when highly overexpressed.</text>
</comment>
<sequence>MRKYTLGPKDPAQPTENDKDPIDVALKKALEHNHAQTTSKTPKTQPVVTDTANGSKALVPLNIIYLPPPHWHQPLQLPGKGREPKLHNVDTINSNGRSRVKTADQKLDKPGNSFANDDTYKPSDGAQPSFEKPQGIFQRLRCIFAKASSKPLDSANSESQQKEDNNHAEAMSRLTAEKWQESMVYRLLISSRHKVDALRALPKDDDWVTWLGKALNKLTGYDRIAELKTKVETSGAEFHKARQQLEEIKSRHANALKERINSQREINGLLQRKHLWNEDDVARFTSLYRQEHMSETVEQNVGKEVQAAESLADQKYDELVNSIRERYHEEQIWSDKIRRASTYGTWAVLFMNVFALLMAQAIFEPRKRRKIVDGVDERLAAVLDEQQVKAGNENKILEQRLVSHEKVTKSVVEHLSTMSAVLGAIAARQESEISALSAQLLGDSTSSRQPVVTIDPAAMVSSGHGYSDTELDMYYEQQQQQQREKHKDAQEKVYTKNQARQMALETATVTSLIIGMIAYYFAI</sequence>
<keyword evidence="3 10" id="KW-0999">Mitochondrion inner membrane</keyword>
<proteinExistence type="inferred from homology"/>
<feature type="coiled-coil region" evidence="11">
    <location>
        <begin position="238"/>
        <end position="265"/>
    </location>
</feature>
<evidence type="ECO:0000256" key="12">
    <source>
        <dbReference type="SAM" id="MobiDB-lite"/>
    </source>
</evidence>
<keyword evidence="6 11" id="KW-0175">Coiled coil</keyword>
<protein>
    <recommendedName>
        <fullName evidence="10">Sensitive to high expression protein 9, mitochondrial</fullName>
    </recommendedName>
</protein>
<feature type="transmembrane region" description="Helical" evidence="10">
    <location>
        <begin position="343"/>
        <end position="363"/>
    </location>
</feature>
<reference evidence="13" key="1">
    <citation type="submission" date="2022-07" db="EMBL/GenBank/DDBJ databases">
        <title>Phylogenomic reconstructions and comparative analyses of Kickxellomycotina fungi.</title>
        <authorList>
            <person name="Reynolds N.K."/>
            <person name="Stajich J.E."/>
            <person name="Barry K."/>
            <person name="Grigoriev I.V."/>
            <person name="Crous P."/>
            <person name="Smith M.E."/>
        </authorList>
    </citation>
    <scope>NUCLEOTIDE SEQUENCE</scope>
    <source>
        <strain evidence="13">NRRL 3115</strain>
    </source>
</reference>
<dbReference type="OrthoDB" id="5595506at2759"/>
<keyword evidence="5 10" id="KW-1133">Transmembrane helix</keyword>
<feature type="compositionally biased region" description="Polar residues" evidence="12">
    <location>
        <begin position="35"/>
        <end position="50"/>
    </location>
</feature>
<evidence type="ECO:0000256" key="3">
    <source>
        <dbReference type="ARBA" id="ARBA00022792"/>
    </source>
</evidence>
<evidence type="ECO:0000313" key="14">
    <source>
        <dbReference type="Proteomes" id="UP001151518"/>
    </source>
</evidence>
<evidence type="ECO:0000256" key="2">
    <source>
        <dbReference type="ARBA" id="ARBA00022692"/>
    </source>
</evidence>
<evidence type="ECO:0000256" key="11">
    <source>
        <dbReference type="SAM" id="Coils"/>
    </source>
</evidence>
<evidence type="ECO:0000256" key="4">
    <source>
        <dbReference type="ARBA" id="ARBA00022946"/>
    </source>
</evidence>
<dbReference type="PANTHER" id="PTHR31961">
    <property type="entry name" value="SENSITIVE TO HIGH EXPRESSION PROTEIN 9, MITOCHONDRIAL"/>
    <property type="match status" value="1"/>
</dbReference>
<dbReference type="InterPro" id="IPR008839">
    <property type="entry name" value="MDM33_fungi"/>
</dbReference>
<evidence type="ECO:0000256" key="7">
    <source>
        <dbReference type="ARBA" id="ARBA00023128"/>
    </source>
</evidence>
<evidence type="ECO:0000256" key="6">
    <source>
        <dbReference type="ARBA" id="ARBA00023054"/>
    </source>
</evidence>
<dbReference type="PANTHER" id="PTHR31961:SF3">
    <property type="entry name" value="SENSITIVE TO HIGH EXPRESSION PROTEIN 9, MITOCHONDRIAL"/>
    <property type="match status" value="1"/>
</dbReference>
<comment type="subcellular location">
    <subcellularLocation>
        <location evidence="10">Mitochondrion inner membrane</location>
        <topology evidence="10">Multi-pass membrane protein</topology>
    </subcellularLocation>
</comment>
<keyword evidence="4 10" id="KW-0809">Transit peptide</keyword>
<name>A0A9W8KXE8_9FUNG</name>
<feature type="transmembrane region" description="Helical" evidence="10">
    <location>
        <begin position="502"/>
        <end position="522"/>
    </location>
</feature>
<dbReference type="GO" id="GO:0005743">
    <property type="term" value="C:mitochondrial inner membrane"/>
    <property type="evidence" value="ECO:0007669"/>
    <property type="project" value="UniProtKB-SubCell"/>
</dbReference>
<comment type="similarity">
    <text evidence="1 10">Belongs to the SHE9 family.</text>
</comment>